<keyword evidence="2" id="KW-1185">Reference proteome</keyword>
<evidence type="ECO:0000313" key="1">
    <source>
        <dbReference type="EMBL" id="GII05149.1"/>
    </source>
</evidence>
<name>A0A8J3TD35_9ACTN</name>
<accession>A0A8J3TD35</accession>
<gene>
    <name evidence="1" type="ORF">Pta02_71570</name>
</gene>
<reference evidence="1" key="1">
    <citation type="submission" date="2021-01" db="EMBL/GenBank/DDBJ databases">
        <title>Whole genome shotgun sequence of Planobispora takensis NBRC 109077.</title>
        <authorList>
            <person name="Komaki H."/>
            <person name="Tamura T."/>
        </authorList>
    </citation>
    <scope>NUCLEOTIDE SEQUENCE</scope>
    <source>
        <strain evidence="1">NBRC 109077</strain>
    </source>
</reference>
<protein>
    <submittedName>
        <fullName evidence="1">Uncharacterized protein</fullName>
    </submittedName>
</protein>
<proteinExistence type="predicted"/>
<dbReference type="AlphaFoldDB" id="A0A8J3TD35"/>
<dbReference type="RefSeq" id="WP_203879381.1">
    <property type="nucleotide sequence ID" value="NZ_BOOK01000063.1"/>
</dbReference>
<organism evidence="1 2">
    <name type="scientific">Planobispora takensis</name>
    <dbReference type="NCBI Taxonomy" id="1367882"/>
    <lineage>
        <taxon>Bacteria</taxon>
        <taxon>Bacillati</taxon>
        <taxon>Actinomycetota</taxon>
        <taxon>Actinomycetes</taxon>
        <taxon>Streptosporangiales</taxon>
        <taxon>Streptosporangiaceae</taxon>
        <taxon>Planobispora</taxon>
    </lineage>
</organism>
<dbReference type="Proteomes" id="UP000634476">
    <property type="component" value="Unassembled WGS sequence"/>
</dbReference>
<comment type="caution">
    <text evidence="1">The sequence shown here is derived from an EMBL/GenBank/DDBJ whole genome shotgun (WGS) entry which is preliminary data.</text>
</comment>
<sequence>MEPVRYRPSVFVLSRLMEISGYLRDLGEFNIGPFMAPHIPENIQVELSGMGNEAGVRRMLKAIHAESTDGSIRLSRRLGHALDALKTLQSKADTDNSAAEILREKRKYEFNEFLPGGAKTLTLEEMLRELSTPDLLGVTACMNFLGGQLQDYVVELYNRPPLPKK</sequence>
<evidence type="ECO:0000313" key="2">
    <source>
        <dbReference type="Proteomes" id="UP000634476"/>
    </source>
</evidence>
<dbReference type="EMBL" id="BOOK01000063">
    <property type="protein sequence ID" value="GII05149.1"/>
    <property type="molecule type" value="Genomic_DNA"/>
</dbReference>